<feature type="compositionally biased region" description="Basic residues" evidence="1">
    <location>
        <begin position="306"/>
        <end position="318"/>
    </location>
</feature>
<dbReference type="Proteomes" id="UP001159405">
    <property type="component" value="Unassembled WGS sequence"/>
</dbReference>
<reference evidence="2 3" key="1">
    <citation type="submission" date="2022-05" db="EMBL/GenBank/DDBJ databases">
        <authorList>
            <consortium name="Genoscope - CEA"/>
            <person name="William W."/>
        </authorList>
    </citation>
    <scope>NUCLEOTIDE SEQUENCE [LARGE SCALE GENOMIC DNA]</scope>
</reference>
<dbReference type="EMBL" id="CALNXK010000488">
    <property type="protein sequence ID" value="CAH3186560.1"/>
    <property type="molecule type" value="Genomic_DNA"/>
</dbReference>
<comment type="caution">
    <text evidence="2">The sequence shown here is derived from an EMBL/GenBank/DDBJ whole genome shotgun (WGS) entry which is preliminary data.</text>
</comment>
<gene>
    <name evidence="2" type="ORF">PLOB_00034983</name>
</gene>
<feature type="region of interest" description="Disordered" evidence="1">
    <location>
        <begin position="64"/>
        <end position="97"/>
    </location>
</feature>
<evidence type="ECO:0000313" key="2">
    <source>
        <dbReference type="EMBL" id="CAH3186560.1"/>
    </source>
</evidence>
<protein>
    <submittedName>
        <fullName evidence="2">Uncharacterized protein</fullName>
    </submittedName>
</protein>
<proteinExistence type="predicted"/>
<evidence type="ECO:0000256" key="1">
    <source>
        <dbReference type="SAM" id="MobiDB-lite"/>
    </source>
</evidence>
<evidence type="ECO:0000313" key="3">
    <source>
        <dbReference type="Proteomes" id="UP001159405"/>
    </source>
</evidence>
<keyword evidence="3" id="KW-1185">Reference proteome</keyword>
<feature type="region of interest" description="Disordered" evidence="1">
    <location>
        <begin position="301"/>
        <end position="338"/>
    </location>
</feature>
<organism evidence="2 3">
    <name type="scientific">Porites lobata</name>
    <dbReference type="NCBI Taxonomy" id="104759"/>
    <lineage>
        <taxon>Eukaryota</taxon>
        <taxon>Metazoa</taxon>
        <taxon>Cnidaria</taxon>
        <taxon>Anthozoa</taxon>
        <taxon>Hexacorallia</taxon>
        <taxon>Scleractinia</taxon>
        <taxon>Fungiina</taxon>
        <taxon>Poritidae</taxon>
        <taxon>Porites</taxon>
    </lineage>
</organism>
<accession>A0ABN8S5N5</accession>
<name>A0ABN8S5N5_9CNID</name>
<feature type="region of interest" description="Disordered" evidence="1">
    <location>
        <begin position="370"/>
        <end position="394"/>
    </location>
</feature>
<sequence length="429" mass="49485">MKELAGGEQVEVVVTIEDEEYEKARDELATVEAQDDPDGQEGRRFQYLAQEKLSYITNYLEQTRDTDVHSVSTEDDSGKPGSSSAPSEFGFEETSDPTSKLCLKDLSKEVTEQLTSRLYSNRNVLNRFYRSFGLDPDLLYDKRDRRGNIGNIFPDTPVKLLKEVFEALKLYDLAEFLEKATKRRTLRPALPLKEIEKLSNANRPIKVFSKVEVLIIESCEANQPTTGNDAARRVGSFLKNLNSQNEITTLTSNILKKLSEDVEHLMALKIEEEGDDSIAEEREAHLKTCLERKIPGEKSWYARKQAGTRKGRRAQRQRRSSELHVEEQEPGINSKQQEATLVPNTDDQLLSVFRKEERAMRNELKELKEKRERWKNERKPSIEKQIKEKTEELKKQKEEVEMAVSTQMMKETNRLFLSSFSRETGGHIY</sequence>